<comment type="caution">
    <text evidence="1">The sequence shown here is derived from an EMBL/GenBank/DDBJ whole genome shotgun (WGS) entry which is preliminary data.</text>
</comment>
<dbReference type="AlphaFoldDB" id="A0AAN8WMV7"/>
<keyword evidence="2" id="KW-1185">Reference proteome</keyword>
<evidence type="ECO:0000313" key="1">
    <source>
        <dbReference type="EMBL" id="KAK7065893.1"/>
    </source>
</evidence>
<proteinExistence type="predicted"/>
<reference evidence="1 2" key="1">
    <citation type="submission" date="2023-11" db="EMBL/GenBank/DDBJ databases">
        <title>Halocaridina rubra genome assembly.</title>
        <authorList>
            <person name="Smith C."/>
        </authorList>
    </citation>
    <scope>NUCLEOTIDE SEQUENCE [LARGE SCALE GENOMIC DNA]</scope>
    <source>
        <strain evidence="1">EP-1</strain>
        <tissue evidence="1">Whole</tissue>
    </source>
</reference>
<organism evidence="1 2">
    <name type="scientific">Halocaridina rubra</name>
    <name type="common">Hawaiian red shrimp</name>
    <dbReference type="NCBI Taxonomy" id="373956"/>
    <lineage>
        <taxon>Eukaryota</taxon>
        <taxon>Metazoa</taxon>
        <taxon>Ecdysozoa</taxon>
        <taxon>Arthropoda</taxon>
        <taxon>Crustacea</taxon>
        <taxon>Multicrustacea</taxon>
        <taxon>Malacostraca</taxon>
        <taxon>Eumalacostraca</taxon>
        <taxon>Eucarida</taxon>
        <taxon>Decapoda</taxon>
        <taxon>Pleocyemata</taxon>
        <taxon>Caridea</taxon>
        <taxon>Atyoidea</taxon>
        <taxon>Atyidae</taxon>
        <taxon>Halocaridina</taxon>
    </lineage>
</organism>
<accession>A0AAN8WMV7</accession>
<dbReference type="Proteomes" id="UP001381693">
    <property type="component" value="Unassembled WGS sequence"/>
</dbReference>
<protein>
    <submittedName>
        <fullName evidence="1">Uncharacterized protein</fullName>
    </submittedName>
</protein>
<dbReference type="EMBL" id="JAXCGZ010019678">
    <property type="protein sequence ID" value="KAK7065893.1"/>
    <property type="molecule type" value="Genomic_DNA"/>
</dbReference>
<evidence type="ECO:0000313" key="2">
    <source>
        <dbReference type="Proteomes" id="UP001381693"/>
    </source>
</evidence>
<gene>
    <name evidence="1" type="ORF">SK128_003385</name>
</gene>
<sequence>MEPRDLVSILTGIAVPLDIYEDLLSAKQKGEEAYMAQKKKLEEAQTRKLDMMEVLSYPLGPKPWPLANGDGLLKKTDKSTLGRHTEKEAVYTDFIDGSRTTIVDAMGIVQKITG</sequence>
<name>A0AAN8WMV7_HALRR</name>